<reference evidence="2" key="1">
    <citation type="journal article" date="2020" name="Stud. Mycol.">
        <title>101 Dothideomycetes genomes: a test case for predicting lifestyles and emergence of pathogens.</title>
        <authorList>
            <person name="Haridas S."/>
            <person name="Albert R."/>
            <person name="Binder M."/>
            <person name="Bloem J."/>
            <person name="Labutti K."/>
            <person name="Salamov A."/>
            <person name="Andreopoulos B."/>
            <person name="Baker S."/>
            <person name="Barry K."/>
            <person name="Bills G."/>
            <person name="Bluhm B."/>
            <person name="Cannon C."/>
            <person name="Castanera R."/>
            <person name="Culley D."/>
            <person name="Daum C."/>
            <person name="Ezra D."/>
            <person name="Gonzalez J."/>
            <person name="Henrissat B."/>
            <person name="Kuo A."/>
            <person name="Liang C."/>
            <person name="Lipzen A."/>
            <person name="Lutzoni F."/>
            <person name="Magnuson J."/>
            <person name="Mondo S."/>
            <person name="Nolan M."/>
            <person name="Ohm R."/>
            <person name="Pangilinan J."/>
            <person name="Park H.-J."/>
            <person name="Ramirez L."/>
            <person name="Alfaro M."/>
            <person name="Sun H."/>
            <person name="Tritt A."/>
            <person name="Yoshinaga Y."/>
            <person name="Zwiers L.-H."/>
            <person name="Turgeon B."/>
            <person name="Goodwin S."/>
            <person name="Spatafora J."/>
            <person name="Crous P."/>
            <person name="Grigoriev I."/>
        </authorList>
    </citation>
    <scope>NUCLEOTIDE SEQUENCE</scope>
    <source>
        <strain evidence="2">CBS 110217</strain>
    </source>
</reference>
<dbReference type="Gene3D" id="3.80.10.10">
    <property type="entry name" value="Ribonuclease Inhibitor"/>
    <property type="match status" value="1"/>
</dbReference>
<dbReference type="OrthoDB" id="3800085at2759"/>
<dbReference type="AlphaFoldDB" id="A0A9P4LLA2"/>
<proteinExistence type="predicted"/>
<accession>A0A9P4LLA2</accession>
<dbReference type="PROSITE" id="PS50181">
    <property type="entry name" value="FBOX"/>
    <property type="match status" value="1"/>
</dbReference>
<feature type="domain" description="F-box" evidence="1">
    <location>
        <begin position="1"/>
        <end position="51"/>
    </location>
</feature>
<evidence type="ECO:0000313" key="3">
    <source>
        <dbReference type="Proteomes" id="UP000799777"/>
    </source>
</evidence>
<dbReference type="EMBL" id="ML978182">
    <property type="protein sequence ID" value="KAF2031291.1"/>
    <property type="molecule type" value="Genomic_DNA"/>
</dbReference>
<dbReference type="SUPFAM" id="SSF52047">
    <property type="entry name" value="RNI-like"/>
    <property type="match status" value="1"/>
</dbReference>
<dbReference type="InterPro" id="IPR001810">
    <property type="entry name" value="F-box_dom"/>
</dbReference>
<dbReference type="Proteomes" id="UP000799777">
    <property type="component" value="Unassembled WGS sequence"/>
</dbReference>
<evidence type="ECO:0000313" key="2">
    <source>
        <dbReference type="EMBL" id="KAF2031291.1"/>
    </source>
</evidence>
<protein>
    <recommendedName>
        <fullName evidence="1">F-box domain-containing protein</fullName>
    </recommendedName>
</protein>
<comment type="caution">
    <text evidence="2">The sequence shown here is derived from an EMBL/GenBank/DDBJ whole genome shotgun (WGS) entry which is preliminary data.</text>
</comment>
<evidence type="ECO:0000259" key="1">
    <source>
        <dbReference type="PROSITE" id="PS50181"/>
    </source>
</evidence>
<sequence length="497" mass="56298">MSLSKLPTELDLMIANCLDPEYSDDRQTLIALSKVSKRYQIVAEERLYRDITFSDQDSHALQCLFMCVLNRPELALNIKYLSLDDGLPSSKTGGQIWDHAPKIQDMLTTVLQSCQRLEALDLSQDWFHRFFNGNGNEAAVALIVGLAKNLEGLSFVKHQMNATMRLFLSLPWSTVDGPLPKLKVVHASCKVCNELAMPFFAIPPSMTTLRIENYSFSPHSQDLANFSRPLLSSGPSILPLRTLDFDNMDIHDVRTSSASYWDFRGLLDAIQKDLPLLDEFEWSFQRSRTMNFDSPFRTFKNLERLRTLSLDWNLLVPREEQDLYILHKLAAVLPPSLEFLTLDFVTPSALDDTIVYIENMLAGRKKDELALRHALEQLSAILPNVSKDLTLNVCMVNQHVRFDGSVKRWRGALPSTLSFLQPIADILIEQGLKLVVRNVDHCGHFTDDRLVEAGFTQKAPYSLSYDTAAGAAHCTQHHLSRWTSPACSTCSNQLVHW</sequence>
<keyword evidence="3" id="KW-1185">Reference proteome</keyword>
<dbReference type="InterPro" id="IPR032675">
    <property type="entry name" value="LRR_dom_sf"/>
</dbReference>
<name>A0A9P4LLA2_9PLEO</name>
<gene>
    <name evidence="2" type="ORF">EK21DRAFT_88214</name>
</gene>
<organism evidence="2 3">
    <name type="scientific">Setomelanomma holmii</name>
    <dbReference type="NCBI Taxonomy" id="210430"/>
    <lineage>
        <taxon>Eukaryota</taxon>
        <taxon>Fungi</taxon>
        <taxon>Dikarya</taxon>
        <taxon>Ascomycota</taxon>
        <taxon>Pezizomycotina</taxon>
        <taxon>Dothideomycetes</taxon>
        <taxon>Pleosporomycetidae</taxon>
        <taxon>Pleosporales</taxon>
        <taxon>Pleosporineae</taxon>
        <taxon>Phaeosphaeriaceae</taxon>
        <taxon>Setomelanomma</taxon>
    </lineage>
</organism>